<keyword evidence="5 8" id="KW-0812">Transmembrane</keyword>
<evidence type="ECO:0000256" key="3">
    <source>
        <dbReference type="ARBA" id="ARBA00022448"/>
    </source>
</evidence>
<keyword evidence="10" id="KW-1185">Reference proteome</keyword>
<evidence type="ECO:0000313" key="10">
    <source>
        <dbReference type="Proteomes" id="UP000219331"/>
    </source>
</evidence>
<feature type="transmembrane region" description="Helical" evidence="8">
    <location>
        <begin position="99"/>
        <end position="119"/>
    </location>
</feature>
<evidence type="ECO:0000256" key="2">
    <source>
        <dbReference type="ARBA" id="ARBA00010145"/>
    </source>
</evidence>
<evidence type="ECO:0000256" key="4">
    <source>
        <dbReference type="ARBA" id="ARBA00022475"/>
    </source>
</evidence>
<evidence type="ECO:0000256" key="5">
    <source>
        <dbReference type="ARBA" id="ARBA00022692"/>
    </source>
</evidence>
<feature type="transmembrane region" description="Helical" evidence="8">
    <location>
        <begin position="257"/>
        <end position="275"/>
    </location>
</feature>
<dbReference type="GO" id="GO:0055085">
    <property type="term" value="P:transmembrane transport"/>
    <property type="evidence" value="ECO:0007669"/>
    <property type="project" value="InterPro"/>
</dbReference>
<organism evidence="9 10">
    <name type="scientific">Stappia indica</name>
    <dbReference type="NCBI Taxonomy" id="538381"/>
    <lineage>
        <taxon>Bacteria</taxon>
        <taxon>Pseudomonadati</taxon>
        <taxon>Pseudomonadota</taxon>
        <taxon>Alphaproteobacteria</taxon>
        <taxon>Hyphomicrobiales</taxon>
        <taxon>Stappiaceae</taxon>
        <taxon>Stappia</taxon>
    </lineage>
</organism>
<name>A0A285S8P3_9HYPH</name>
<dbReference type="EMBL" id="OBML01000004">
    <property type="protein sequence ID" value="SOC03732.1"/>
    <property type="molecule type" value="Genomic_DNA"/>
</dbReference>
<dbReference type="GO" id="GO:0005886">
    <property type="term" value="C:plasma membrane"/>
    <property type="evidence" value="ECO:0007669"/>
    <property type="project" value="UniProtKB-SubCell"/>
</dbReference>
<feature type="transmembrane region" description="Helical" evidence="8">
    <location>
        <begin position="227"/>
        <end position="251"/>
    </location>
</feature>
<dbReference type="InterPro" id="IPR038770">
    <property type="entry name" value="Na+/solute_symporter_sf"/>
</dbReference>
<dbReference type="PANTHER" id="PTHR36838:SF3">
    <property type="entry name" value="TRANSPORTER AUXIN EFFLUX CARRIER EC FAMILY"/>
    <property type="match status" value="1"/>
</dbReference>
<feature type="transmembrane region" description="Helical" evidence="8">
    <location>
        <begin position="34"/>
        <end position="53"/>
    </location>
</feature>
<dbReference type="OrthoDB" id="7329340at2"/>
<feature type="transmembrane region" description="Helical" evidence="8">
    <location>
        <begin position="287"/>
        <end position="307"/>
    </location>
</feature>
<keyword evidence="3" id="KW-0813">Transport</keyword>
<evidence type="ECO:0000256" key="8">
    <source>
        <dbReference type="SAM" id="Phobius"/>
    </source>
</evidence>
<accession>A0A285S8P3</accession>
<evidence type="ECO:0000256" key="7">
    <source>
        <dbReference type="ARBA" id="ARBA00023136"/>
    </source>
</evidence>
<dbReference type="Gene3D" id="1.20.1530.20">
    <property type="match status" value="1"/>
</dbReference>
<proteinExistence type="inferred from homology"/>
<dbReference type="InterPro" id="IPR004776">
    <property type="entry name" value="Mem_transp_PIN-like"/>
</dbReference>
<feature type="transmembrane region" description="Helical" evidence="8">
    <location>
        <begin position="6"/>
        <end position="22"/>
    </location>
</feature>
<comment type="subcellular location">
    <subcellularLocation>
        <location evidence="1">Cell membrane</location>
        <topology evidence="1">Multi-pass membrane protein</topology>
    </subcellularLocation>
</comment>
<reference evidence="9 10" key="1">
    <citation type="submission" date="2017-08" db="EMBL/GenBank/DDBJ databases">
        <authorList>
            <person name="de Groot N.N."/>
        </authorList>
    </citation>
    <scope>NUCLEOTIDE SEQUENCE [LARGE SCALE GENOMIC DNA]</scope>
    <source>
        <strain evidence="9 10">USBA 352</strain>
    </source>
</reference>
<comment type="similarity">
    <text evidence="2">Belongs to the auxin efflux carrier (TC 2.A.69) family.</text>
</comment>
<dbReference type="Proteomes" id="UP000219331">
    <property type="component" value="Unassembled WGS sequence"/>
</dbReference>
<protein>
    <recommendedName>
        <fullName evidence="11">Malonate transporter</fullName>
    </recommendedName>
</protein>
<sequence>MLLTLSITGPFFAVIAFGFFAAKRGWMPDGAVRSLNVFVFNFAMPALVIRALAGQDIIAALTGPMVPVWVLAGGVTFALAMLAMRVLCGGGLAEMAVSGQAATIGNIGFLGLPLMLAAFGDRAAAPMAVVLVLDLTIFIPLCIGLLEWASGKGASLKLIATVAKGVIFNPFVLAIVGGTLLSLAGGKLPQAGDNLLNFLGDAAGATALFSLGVQLASRQVEGEARTISLMIVMKLFVHPLAVFTAAMLLGLDAANTAVLVVVASLPIAGNVFVVAERYGIFLQQLSAAILLSTTAGVVTVSLALMWAGL</sequence>
<dbReference type="Pfam" id="PF03547">
    <property type="entry name" value="Mem_trans"/>
    <property type="match status" value="1"/>
</dbReference>
<dbReference type="PANTHER" id="PTHR36838">
    <property type="entry name" value="AUXIN EFFLUX CARRIER FAMILY PROTEIN"/>
    <property type="match status" value="1"/>
</dbReference>
<evidence type="ECO:0008006" key="11">
    <source>
        <dbReference type="Google" id="ProtNLM"/>
    </source>
</evidence>
<keyword evidence="4" id="KW-1003">Cell membrane</keyword>
<dbReference type="STRING" id="538381.GCA_001696535_00157"/>
<evidence type="ECO:0000256" key="6">
    <source>
        <dbReference type="ARBA" id="ARBA00022989"/>
    </source>
</evidence>
<dbReference type="AlphaFoldDB" id="A0A285S8P3"/>
<gene>
    <name evidence="9" type="ORF">SAMN05421512_104236</name>
</gene>
<evidence type="ECO:0000313" key="9">
    <source>
        <dbReference type="EMBL" id="SOC03732.1"/>
    </source>
</evidence>
<keyword evidence="6 8" id="KW-1133">Transmembrane helix</keyword>
<keyword evidence="7 8" id="KW-0472">Membrane</keyword>
<evidence type="ECO:0000256" key="1">
    <source>
        <dbReference type="ARBA" id="ARBA00004651"/>
    </source>
</evidence>
<dbReference type="RefSeq" id="WP_067214904.1">
    <property type="nucleotide sequence ID" value="NZ_MBQE01000001.1"/>
</dbReference>
<feature type="transmembrane region" description="Helical" evidence="8">
    <location>
        <begin position="125"/>
        <end position="146"/>
    </location>
</feature>
<feature type="transmembrane region" description="Helical" evidence="8">
    <location>
        <begin position="65"/>
        <end position="87"/>
    </location>
</feature>
<feature type="transmembrane region" description="Helical" evidence="8">
    <location>
        <begin position="195"/>
        <end position="215"/>
    </location>
</feature>
<feature type="transmembrane region" description="Helical" evidence="8">
    <location>
        <begin position="158"/>
        <end position="183"/>
    </location>
</feature>